<dbReference type="AlphaFoldDB" id="A0A1F5JY46"/>
<evidence type="ECO:0000256" key="1">
    <source>
        <dbReference type="ARBA" id="ARBA00004651"/>
    </source>
</evidence>
<dbReference type="InterPro" id="IPR050297">
    <property type="entry name" value="LipidA_mod_glycosyltrf_83"/>
</dbReference>
<feature type="transmembrane region" description="Helical" evidence="8">
    <location>
        <begin position="115"/>
        <end position="132"/>
    </location>
</feature>
<comment type="subcellular location">
    <subcellularLocation>
        <location evidence="1">Cell membrane</location>
        <topology evidence="1">Multi-pass membrane protein</topology>
    </subcellularLocation>
</comment>
<feature type="transmembrane region" description="Helical" evidence="8">
    <location>
        <begin position="208"/>
        <end position="232"/>
    </location>
</feature>
<evidence type="ECO:0000313" key="10">
    <source>
        <dbReference type="EMBL" id="OGE33557.1"/>
    </source>
</evidence>
<dbReference type="EMBL" id="MFDB01000008">
    <property type="protein sequence ID" value="OGE33557.1"/>
    <property type="molecule type" value="Genomic_DNA"/>
</dbReference>
<reference evidence="10 11" key="1">
    <citation type="journal article" date="2016" name="Nat. Commun.">
        <title>Thousands of microbial genomes shed light on interconnected biogeochemical processes in an aquifer system.</title>
        <authorList>
            <person name="Anantharaman K."/>
            <person name="Brown C.T."/>
            <person name="Hug L.A."/>
            <person name="Sharon I."/>
            <person name="Castelle C.J."/>
            <person name="Probst A.J."/>
            <person name="Thomas B.C."/>
            <person name="Singh A."/>
            <person name="Wilkins M.J."/>
            <person name="Karaoz U."/>
            <person name="Brodie E.L."/>
            <person name="Williams K.H."/>
            <person name="Hubbard S.S."/>
            <person name="Banfield J.F."/>
        </authorList>
    </citation>
    <scope>NUCLEOTIDE SEQUENCE [LARGE SCALE GENOMIC DNA]</scope>
</reference>
<evidence type="ECO:0000259" key="9">
    <source>
        <dbReference type="Pfam" id="PF13231"/>
    </source>
</evidence>
<feature type="transmembrane region" description="Helical" evidence="8">
    <location>
        <begin position="91"/>
        <end position="108"/>
    </location>
</feature>
<dbReference type="PANTHER" id="PTHR33908">
    <property type="entry name" value="MANNOSYLTRANSFERASE YKCB-RELATED"/>
    <property type="match status" value="1"/>
</dbReference>
<evidence type="ECO:0000256" key="6">
    <source>
        <dbReference type="ARBA" id="ARBA00022989"/>
    </source>
</evidence>
<dbReference type="GO" id="GO:0009103">
    <property type="term" value="P:lipopolysaccharide biosynthetic process"/>
    <property type="evidence" value="ECO:0007669"/>
    <property type="project" value="UniProtKB-ARBA"/>
</dbReference>
<feature type="transmembrane region" description="Helical" evidence="8">
    <location>
        <begin position="294"/>
        <end position="312"/>
    </location>
</feature>
<dbReference type="Pfam" id="PF13231">
    <property type="entry name" value="PMT_2"/>
    <property type="match status" value="1"/>
</dbReference>
<dbReference type="GO" id="GO:0005886">
    <property type="term" value="C:plasma membrane"/>
    <property type="evidence" value="ECO:0007669"/>
    <property type="project" value="UniProtKB-SubCell"/>
</dbReference>
<dbReference type="InterPro" id="IPR038731">
    <property type="entry name" value="RgtA/B/C-like"/>
</dbReference>
<sequence length="528" mass="60431">MKKIHIFLIAIVILAAFLRLYKLDSVPPSLNWDEAAFGYNAYTIANWGKDEWGNSFPLVFTSFKDDKHPVIVYITAIFVRIFGLFDYSARFPTAFFGVLNVWLIYLLAKQLFKQNSVAIFAALFLAVSPMNIHFSRGLWESNFALFFFMLGLYLFLKALENKPKLFPVSIISFGVSFFSVHASKIVVPPTVLLLLVFNIKNIFNNKKYFAVTLLSILLLIILTISNPGILGLSRIGQTKFSDEKIMSTELYKKTQIYQAGLLELAFDQYKLHFTPDYLFIKGDRNPRNSLKEHGEFYLFDAPLLIIGLIYLLRFRSKITLIILCWFFLAPIPSSLVGGAPSSNRALFMMGSLPLVAALGAGSILSWFRGKTKLTVLVIMVALLSVQAFSFLKFYFNVYPKMDPHDWQYGMKEVVEFVKLHPEYIQVNVTDIRSQPYIFFLFYLKTPLPEYLNTVITNRSETKSFSAVSNFDKYYFGGWDPIESMPTPGVLYVLTPNQYDGLRHKLEFDVKKLIRYPDGGDAFFIVSAK</sequence>
<keyword evidence="5 8" id="KW-0812">Transmembrane</keyword>
<feature type="transmembrane region" description="Helical" evidence="8">
    <location>
        <begin position="318"/>
        <end position="339"/>
    </location>
</feature>
<evidence type="ECO:0000256" key="4">
    <source>
        <dbReference type="ARBA" id="ARBA00022679"/>
    </source>
</evidence>
<evidence type="ECO:0000256" key="2">
    <source>
        <dbReference type="ARBA" id="ARBA00022475"/>
    </source>
</evidence>
<evidence type="ECO:0000256" key="8">
    <source>
        <dbReference type="SAM" id="Phobius"/>
    </source>
</evidence>
<organism evidence="10 11">
    <name type="scientific">Candidatus Daviesbacteria bacterium RIFCSPHIGHO2_02_FULL_41_10</name>
    <dbReference type="NCBI Taxonomy" id="1797774"/>
    <lineage>
        <taxon>Bacteria</taxon>
        <taxon>Candidatus Daviesiibacteriota</taxon>
    </lineage>
</organism>
<dbReference type="PANTHER" id="PTHR33908:SF11">
    <property type="entry name" value="MEMBRANE PROTEIN"/>
    <property type="match status" value="1"/>
</dbReference>
<proteinExistence type="predicted"/>
<keyword evidence="2" id="KW-1003">Cell membrane</keyword>
<dbReference type="GO" id="GO:0016763">
    <property type="term" value="F:pentosyltransferase activity"/>
    <property type="evidence" value="ECO:0007669"/>
    <property type="project" value="TreeGrafter"/>
</dbReference>
<feature type="transmembrane region" description="Helical" evidence="8">
    <location>
        <begin position="346"/>
        <end position="367"/>
    </location>
</feature>
<keyword evidence="4" id="KW-0808">Transferase</keyword>
<name>A0A1F5JY46_9BACT</name>
<feature type="transmembrane region" description="Helical" evidence="8">
    <location>
        <begin position="6"/>
        <end position="21"/>
    </location>
</feature>
<keyword evidence="3" id="KW-0328">Glycosyltransferase</keyword>
<gene>
    <name evidence="10" type="ORF">A3D83_01135</name>
</gene>
<evidence type="ECO:0000313" key="11">
    <source>
        <dbReference type="Proteomes" id="UP000177258"/>
    </source>
</evidence>
<feature type="domain" description="Glycosyltransferase RgtA/B/C/D-like" evidence="9">
    <location>
        <begin position="66"/>
        <end position="220"/>
    </location>
</feature>
<keyword evidence="6 8" id="KW-1133">Transmembrane helix</keyword>
<feature type="transmembrane region" description="Helical" evidence="8">
    <location>
        <begin position="138"/>
        <end position="156"/>
    </location>
</feature>
<evidence type="ECO:0000256" key="7">
    <source>
        <dbReference type="ARBA" id="ARBA00023136"/>
    </source>
</evidence>
<comment type="caution">
    <text evidence="10">The sequence shown here is derived from an EMBL/GenBank/DDBJ whole genome shotgun (WGS) entry which is preliminary data.</text>
</comment>
<keyword evidence="7 8" id="KW-0472">Membrane</keyword>
<dbReference type="Proteomes" id="UP000177258">
    <property type="component" value="Unassembled WGS sequence"/>
</dbReference>
<evidence type="ECO:0000256" key="3">
    <source>
        <dbReference type="ARBA" id="ARBA00022676"/>
    </source>
</evidence>
<evidence type="ECO:0000256" key="5">
    <source>
        <dbReference type="ARBA" id="ARBA00022692"/>
    </source>
</evidence>
<feature type="transmembrane region" description="Helical" evidence="8">
    <location>
        <begin position="373"/>
        <end position="395"/>
    </location>
</feature>
<feature type="transmembrane region" description="Helical" evidence="8">
    <location>
        <begin position="168"/>
        <end position="196"/>
    </location>
</feature>
<protein>
    <recommendedName>
        <fullName evidence="9">Glycosyltransferase RgtA/B/C/D-like domain-containing protein</fullName>
    </recommendedName>
</protein>
<accession>A0A1F5JY46</accession>